<proteinExistence type="predicted"/>
<reference evidence="2 3" key="1">
    <citation type="journal article" date="2019" name="Int. J. Syst. Evol. Microbiol.">
        <title>The Global Catalogue of Microorganisms (GCM) 10K type strain sequencing project: providing services to taxonomists for standard genome sequencing and annotation.</title>
        <authorList>
            <consortium name="The Broad Institute Genomics Platform"/>
            <consortium name="The Broad Institute Genome Sequencing Center for Infectious Disease"/>
            <person name="Wu L."/>
            <person name="Ma J."/>
        </authorList>
    </citation>
    <scope>NUCLEOTIDE SEQUENCE [LARGE SCALE GENOMIC DNA]</scope>
    <source>
        <strain evidence="2 3">CGMCC 1.12859</strain>
    </source>
</reference>
<keyword evidence="3" id="KW-1185">Reference proteome</keyword>
<dbReference type="AlphaFoldDB" id="A0ABD6BM01"/>
<dbReference type="EMBL" id="JBHUCZ010000001">
    <property type="protein sequence ID" value="MFD1566016.1"/>
    <property type="molecule type" value="Genomic_DNA"/>
</dbReference>
<protein>
    <recommendedName>
        <fullName evidence="4">LexA-binding, inner membrane-associated hydrolase</fullName>
    </recommendedName>
</protein>
<organism evidence="2 3">
    <name type="scientific">Halolamina litorea</name>
    <dbReference type="NCBI Taxonomy" id="1515593"/>
    <lineage>
        <taxon>Archaea</taxon>
        <taxon>Methanobacteriati</taxon>
        <taxon>Methanobacteriota</taxon>
        <taxon>Stenosarchaea group</taxon>
        <taxon>Halobacteria</taxon>
        <taxon>Halobacteriales</taxon>
        <taxon>Haloferacaceae</taxon>
    </lineage>
</organism>
<keyword evidence="1" id="KW-0812">Transmembrane</keyword>
<evidence type="ECO:0008006" key="4">
    <source>
        <dbReference type="Google" id="ProtNLM"/>
    </source>
</evidence>
<evidence type="ECO:0000256" key="1">
    <source>
        <dbReference type="SAM" id="Phobius"/>
    </source>
</evidence>
<feature type="transmembrane region" description="Helical" evidence="1">
    <location>
        <begin position="20"/>
        <end position="36"/>
    </location>
</feature>
<dbReference type="RefSeq" id="WP_267645257.1">
    <property type="nucleotide sequence ID" value="NZ_JANHGR010000001.1"/>
</dbReference>
<keyword evidence="1" id="KW-1133">Transmembrane helix</keyword>
<name>A0ABD6BM01_9EURY</name>
<gene>
    <name evidence="2" type="ORF">ACFSAU_00770</name>
</gene>
<accession>A0ABD6BM01</accession>
<feature type="transmembrane region" description="Helical" evidence="1">
    <location>
        <begin position="71"/>
        <end position="89"/>
    </location>
</feature>
<evidence type="ECO:0000313" key="3">
    <source>
        <dbReference type="Proteomes" id="UP001597139"/>
    </source>
</evidence>
<comment type="caution">
    <text evidence="2">The sequence shown here is derived from an EMBL/GenBank/DDBJ whole genome shotgun (WGS) entry which is preliminary data.</text>
</comment>
<keyword evidence="1" id="KW-0472">Membrane</keyword>
<feature type="transmembrane region" description="Helical" evidence="1">
    <location>
        <begin position="45"/>
        <end position="65"/>
    </location>
</feature>
<evidence type="ECO:0000313" key="2">
    <source>
        <dbReference type="EMBL" id="MFD1566016.1"/>
    </source>
</evidence>
<sequence>MSANFPADLVPDGAALAPHHVYIGLLLALLAVAIVWDDAAGKEPWVGAVALLLASFAFATVWTYYPATGAVLSLAGVSLALASTALPFWQSYAWVGPRGVLLLGALVALDDVAEHAFGVWTPLDALWKAHLVQHIH</sequence>
<dbReference type="Proteomes" id="UP001597139">
    <property type="component" value="Unassembled WGS sequence"/>
</dbReference>